<dbReference type="SMART" id="SM00213">
    <property type="entry name" value="UBQ"/>
    <property type="match status" value="1"/>
</dbReference>
<keyword evidence="11" id="KW-1185">Reference proteome</keyword>
<dbReference type="PANTHER" id="PTHR43982">
    <property type="entry name" value="UBIQUITIN CARBOXYL-TERMINAL HYDROLASE"/>
    <property type="match status" value="1"/>
</dbReference>
<evidence type="ECO:0000256" key="3">
    <source>
        <dbReference type="ARBA" id="ARBA00022786"/>
    </source>
</evidence>
<feature type="domain" description="USP" evidence="9">
    <location>
        <begin position="105"/>
        <end position="533"/>
    </location>
</feature>
<dbReference type="Gene3D" id="3.10.20.90">
    <property type="entry name" value="Phosphatidylinositol 3-kinase Catalytic Subunit, Chain A, domain 1"/>
    <property type="match status" value="1"/>
</dbReference>
<dbReference type="InterPro" id="IPR000626">
    <property type="entry name" value="Ubiquitin-like_dom"/>
</dbReference>
<dbReference type="InterPro" id="IPR044635">
    <property type="entry name" value="UBP14-like"/>
</dbReference>
<protein>
    <recommendedName>
        <fullName evidence="6">Ubiquitin carboxyl-terminal hydrolase</fullName>
        <ecNumber evidence="6">3.4.19.12</ecNumber>
    </recommendedName>
</protein>
<dbReference type="EC" id="3.4.19.12" evidence="6"/>
<dbReference type="Gene3D" id="3.90.70.10">
    <property type="entry name" value="Cysteine proteinases"/>
    <property type="match status" value="1"/>
</dbReference>
<evidence type="ECO:0000313" key="11">
    <source>
        <dbReference type="Proteomes" id="UP000187283"/>
    </source>
</evidence>
<feature type="region of interest" description="Disordered" evidence="7">
    <location>
        <begin position="378"/>
        <end position="407"/>
    </location>
</feature>
<keyword evidence="3 6" id="KW-0833">Ubl conjugation pathway</keyword>
<dbReference type="GO" id="GO:0043161">
    <property type="term" value="P:proteasome-mediated ubiquitin-dependent protein catabolic process"/>
    <property type="evidence" value="ECO:0007669"/>
    <property type="project" value="InterPro"/>
</dbReference>
<dbReference type="Proteomes" id="UP000187283">
    <property type="component" value="Unassembled WGS sequence"/>
</dbReference>
<dbReference type="EMBL" id="LSSN01002097">
    <property type="protein sequence ID" value="OMJ17254.1"/>
    <property type="molecule type" value="Genomic_DNA"/>
</dbReference>
<gene>
    <name evidence="10" type="ORF">AYI70_g6095</name>
</gene>
<dbReference type="SUPFAM" id="SSF54236">
    <property type="entry name" value="Ubiquitin-like"/>
    <property type="match status" value="1"/>
</dbReference>
<evidence type="ECO:0000256" key="5">
    <source>
        <dbReference type="ARBA" id="ARBA00022807"/>
    </source>
</evidence>
<dbReference type="OrthoDB" id="333239at2759"/>
<evidence type="ECO:0000256" key="6">
    <source>
        <dbReference type="RuleBase" id="RU366025"/>
    </source>
</evidence>
<evidence type="ECO:0000256" key="7">
    <source>
        <dbReference type="SAM" id="MobiDB-lite"/>
    </source>
</evidence>
<dbReference type="GO" id="GO:0016579">
    <property type="term" value="P:protein deubiquitination"/>
    <property type="evidence" value="ECO:0007669"/>
    <property type="project" value="InterPro"/>
</dbReference>
<evidence type="ECO:0000259" key="9">
    <source>
        <dbReference type="PROSITE" id="PS50235"/>
    </source>
</evidence>
<dbReference type="Pfam" id="PF00443">
    <property type="entry name" value="UCH"/>
    <property type="match status" value="1"/>
</dbReference>
<dbReference type="InterPro" id="IPR001394">
    <property type="entry name" value="Peptidase_C19_UCH"/>
</dbReference>
<evidence type="ECO:0000259" key="8">
    <source>
        <dbReference type="PROSITE" id="PS50053"/>
    </source>
</evidence>
<dbReference type="SUPFAM" id="SSF54001">
    <property type="entry name" value="Cysteine proteinases"/>
    <property type="match status" value="1"/>
</dbReference>
<sequence length="536" mass="60468">MSSVHLIVKWSGKKYNIDVDLTHNGEMLKMQMFSLTAVEPKKQKILIKGKMLKDEDHIADLGLVDNQIIMMMGSVGGAISRPSKPLKFLEDMSYEEVTKELKFSSGLVNLGNTCYMSSTIQCLYSIKELMNSLNENQIDSNNSIDSKLTSSLRDLFNILNKKSGSVTPTAFLKNLRLSNSMYNEIDRESGVHKQQDAEECWNDILSFINKGLKDPKLPKNFVDSYLEGEFITTYQCDENPEEPPTHVVEKFRKLDCRIDKSVNYLQQGLTLSLVQKINKNSPSLNREAVYTATSRLTRLPKYLTINFLRFFWKAKENIDAKIVKKVKFPFELDVTEFTSPELASKLKPARDYLNKRKDFLESNNKRLKMAKIAENDAMAGAATKPKPSEEASSSGSNSKMAVDPPVSNSSSNIFNRVPIIEKPVLDSSLTADIGCNPSGVYDLIAVLTHTGRNSSSGHYIAWVKKESEESFESFETLEGGISSSFNLKNINDDTKLWYKFDDDKVSIVDESEIVKLEGGGDWHTAYITLYRAKNFD</sequence>
<dbReference type="InterPro" id="IPR018200">
    <property type="entry name" value="USP_CS"/>
</dbReference>
<name>A0A1R1XRN1_9FUNG</name>
<organism evidence="10 11">
    <name type="scientific">Smittium culicis</name>
    <dbReference type="NCBI Taxonomy" id="133412"/>
    <lineage>
        <taxon>Eukaryota</taxon>
        <taxon>Fungi</taxon>
        <taxon>Fungi incertae sedis</taxon>
        <taxon>Zoopagomycota</taxon>
        <taxon>Kickxellomycotina</taxon>
        <taxon>Harpellomycetes</taxon>
        <taxon>Harpellales</taxon>
        <taxon>Legeriomycetaceae</taxon>
        <taxon>Smittium</taxon>
    </lineage>
</organism>
<dbReference type="GO" id="GO:0004843">
    <property type="term" value="F:cysteine-type deubiquitinase activity"/>
    <property type="evidence" value="ECO:0007669"/>
    <property type="project" value="UniProtKB-UniRule"/>
</dbReference>
<dbReference type="GO" id="GO:0061136">
    <property type="term" value="P:regulation of proteasomal protein catabolic process"/>
    <property type="evidence" value="ECO:0007669"/>
    <property type="project" value="TreeGrafter"/>
</dbReference>
<dbReference type="STRING" id="133412.A0A1R1XRN1"/>
<accession>A0A1R1XRN1</accession>
<evidence type="ECO:0000256" key="2">
    <source>
        <dbReference type="ARBA" id="ARBA00022670"/>
    </source>
</evidence>
<dbReference type="Pfam" id="PF00240">
    <property type="entry name" value="ubiquitin"/>
    <property type="match status" value="1"/>
</dbReference>
<dbReference type="InterPro" id="IPR029071">
    <property type="entry name" value="Ubiquitin-like_domsf"/>
</dbReference>
<reference evidence="10 11" key="1">
    <citation type="submission" date="2017-01" db="EMBL/GenBank/DDBJ databases">
        <authorList>
            <person name="Mah S.A."/>
            <person name="Swanson W.J."/>
            <person name="Moy G.W."/>
            <person name="Vacquier V.D."/>
        </authorList>
    </citation>
    <scope>NUCLEOTIDE SEQUENCE [LARGE SCALE GENOMIC DNA]</scope>
    <source>
        <strain evidence="10 11">GSMNP</strain>
    </source>
</reference>
<dbReference type="InterPro" id="IPR038765">
    <property type="entry name" value="Papain-like_cys_pep_sf"/>
</dbReference>
<feature type="domain" description="Ubiquitin-like" evidence="8">
    <location>
        <begin position="4"/>
        <end position="78"/>
    </location>
</feature>
<keyword evidence="2 6" id="KW-0645">Protease</keyword>
<dbReference type="PROSITE" id="PS00972">
    <property type="entry name" value="USP_1"/>
    <property type="match status" value="1"/>
</dbReference>
<evidence type="ECO:0000256" key="1">
    <source>
        <dbReference type="ARBA" id="ARBA00000707"/>
    </source>
</evidence>
<evidence type="ECO:0000256" key="4">
    <source>
        <dbReference type="ARBA" id="ARBA00022801"/>
    </source>
</evidence>
<comment type="caution">
    <text evidence="10">The sequence shown here is derived from an EMBL/GenBank/DDBJ whole genome shotgun (WGS) entry which is preliminary data.</text>
</comment>
<dbReference type="PROSITE" id="PS50235">
    <property type="entry name" value="USP_3"/>
    <property type="match status" value="1"/>
</dbReference>
<comment type="catalytic activity">
    <reaction evidence="1 6">
        <text>Thiol-dependent hydrolysis of ester, thioester, amide, peptide and isopeptide bonds formed by the C-terminal Gly of ubiquitin (a 76-residue protein attached to proteins as an intracellular targeting signal).</text>
        <dbReference type="EC" id="3.4.19.12"/>
    </reaction>
</comment>
<dbReference type="AlphaFoldDB" id="A0A1R1XRN1"/>
<dbReference type="PROSITE" id="PS00973">
    <property type="entry name" value="USP_2"/>
    <property type="match status" value="1"/>
</dbReference>
<comment type="similarity">
    <text evidence="6">Belongs to the peptidase C19 family.</text>
</comment>
<dbReference type="InterPro" id="IPR028889">
    <property type="entry name" value="USP"/>
</dbReference>
<evidence type="ECO:0000313" key="10">
    <source>
        <dbReference type="EMBL" id="OMJ17254.1"/>
    </source>
</evidence>
<dbReference type="PROSITE" id="PS50053">
    <property type="entry name" value="UBIQUITIN_2"/>
    <property type="match status" value="1"/>
</dbReference>
<dbReference type="GO" id="GO:0070628">
    <property type="term" value="F:proteasome binding"/>
    <property type="evidence" value="ECO:0007669"/>
    <property type="project" value="TreeGrafter"/>
</dbReference>
<dbReference type="PANTHER" id="PTHR43982:SF1">
    <property type="entry name" value="UBIQUITIN CARBOXYL-TERMINAL HYDROLASE 14"/>
    <property type="match status" value="1"/>
</dbReference>
<keyword evidence="4 6" id="KW-0378">Hydrolase</keyword>
<keyword evidence="5 6" id="KW-0788">Thiol protease</keyword>
<proteinExistence type="inferred from homology"/>